<evidence type="ECO:0000313" key="7">
    <source>
        <dbReference type="Proteomes" id="UP000595917"/>
    </source>
</evidence>
<evidence type="ECO:0000256" key="1">
    <source>
        <dbReference type="ARBA" id="ARBA00022630"/>
    </source>
</evidence>
<proteinExistence type="predicted"/>
<reference evidence="6" key="1">
    <citation type="submission" date="2021-01" db="EMBL/GenBank/DDBJ databases">
        <title>Description of Breznakiella homolactica.</title>
        <authorList>
            <person name="Song Y."/>
            <person name="Brune A."/>
        </authorList>
    </citation>
    <scope>NUCLEOTIDE SEQUENCE</scope>
    <source>
        <strain evidence="6">RmG30</strain>
    </source>
</reference>
<feature type="domain" description="Nitroreductase" evidence="5">
    <location>
        <begin position="39"/>
        <end position="191"/>
    </location>
</feature>
<keyword evidence="4" id="KW-0732">Signal</keyword>
<dbReference type="PROSITE" id="PS51257">
    <property type="entry name" value="PROKAR_LIPOPROTEIN"/>
    <property type="match status" value="1"/>
</dbReference>
<dbReference type="Pfam" id="PF00881">
    <property type="entry name" value="Nitroreductase"/>
    <property type="match status" value="1"/>
</dbReference>
<feature type="chain" id="PRO_5031476670" evidence="4">
    <location>
        <begin position="20"/>
        <end position="212"/>
    </location>
</feature>
<name>A0A7T7XJQ7_9SPIR</name>
<dbReference type="KEGG" id="bhc:JFL75_12030"/>
<dbReference type="Gene3D" id="3.40.109.10">
    <property type="entry name" value="NADH Oxidase"/>
    <property type="match status" value="1"/>
</dbReference>
<dbReference type="InterPro" id="IPR000415">
    <property type="entry name" value="Nitroreductase-like"/>
</dbReference>
<dbReference type="RefSeq" id="WP_215624980.1">
    <property type="nucleotide sequence ID" value="NZ_CP067089.2"/>
</dbReference>
<dbReference type="PANTHER" id="PTHR23026">
    <property type="entry name" value="NADPH NITROREDUCTASE"/>
    <property type="match status" value="1"/>
</dbReference>
<evidence type="ECO:0000259" key="5">
    <source>
        <dbReference type="Pfam" id="PF00881"/>
    </source>
</evidence>
<keyword evidence="1" id="KW-0285">Flavoprotein</keyword>
<dbReference type="InterPro" id="IPR029479">
    <property type="entry name" value="Nitroreductase"/>
</dbReference>
<evidence type="ECO:0000256" key="2">
    <source>
        <dbReference type="ARBA" id="ARBA00022643"/>
    </source>
</evidence>
<keyword evidence="3" id="KW-0560">Oxidoreductase</keyword>
<evidence type="ECO:0000256" key="4">
    <source>
        <dbReference type="SAM" id="SignalP"/>
    </source>
</evidence>
<protein>
    <submittedName>
        <fullName evidence="6">Nitroreductase family protein</fullName>
    </submittedName>
</protein>
<evidence type="ECO:0000256" key="3">
    <source>
        <dbReference type="ARBA" id="ARBA00023002"/>
    </source>
</evidence>
<dbReference type="GO" id="GO:0016491">
    <property type="term" value="F:oxidoreductase activity"/>
    <property type="evidence" value="ECO:0007669"/>
    <property type="project" value="UniProtKB-KW"/>
</dbReference>
<keyword evidence="7" id="KW-1185">Reference proteome</keyword>
<evidence type="ECO:0000313" key="6">
    <source>
        <dbReference type="EMBL" id="QQO07674.1"/>
    </source>
</evidence>
<dbReference type="Proteomes" id="UP000595917">
    <property type="component" value="Chromosome"/>
</dbReference>
<dbReference type="EMBL" id="CP067089">
    <property type="protein sequence ID" value="QQO07674.1"/>
    <property type="molecule type" value="Genomic_DNA"/>
</dbReference>
<keyword evidence="2" id="KW-0288">FMN</keyword>
<gene>
    <name evidence="6" type="ORF">JFL75_12030</name>
</gene>
<dbReference type="AlphaFoldDB" id="A0A7T7XJQ7"/>
<dbReference type="PANTHER" id="PTHR23026:SF90">
    <property type="entry name" value="IODOTYROSINE DEIODINASE 1"/>
    <property type="match status" value="1"/>
</dbReference>
<sequence length="212" mass="22504">MKKIGFMGMAVLLLGLAAACGSRGPSTKEVSMSETMNTIARRRAVRSYQPKQITEAELTAVLNAGSASPIGLGERDYYRLTVIQNPGMLRRITDATAKAFNHNPLMSRATYDAPTLVVVSTIRDRHPEMPGLEIASAACIADTMLIAATDLGLGSVYICAFVEGILSDPRLLADLGLPPGFTPVAGVLLGYPAEPLGPARLLEPVLAVNRIQ</sequence>
<accession>A0A7T7XJQ7</accession>
<feature type="signal peptide" evidence="4">
    <location>
        <begin position="1"/>
        <end position="19"/>
    </location>
</feature>
<dbReference type="InterPro" id="IPR050627">
    <property type="entry name" value="Nitroreductase/BluB"/>
</dbReference>
<dbReference type="SUPFAM" id="SSF55469">
    <property type="entry name" value="FMN-dependent nitroreductase-like"/>
    <property type="match status" value="1"/>
</dbReference>
<organism evidence="6 7">
    <name type="scientific">Breznakiella homolactica</name>
    <dbReference type="NCBI Taxonomy" id="2798577"/>
    <lineage>
        <taxon>Bacteria</taxon>
        <taxon>Pseudomonadati</taxon>
        <taxon>Spirochaetota</taxon>
        <taxon>Spirochaetia</taxon>
        <taxon>Spirochaetales</taxon>
        <taxon>Breznakiellaceae</taxon>
        <taxon>Breznakiella</taxon>
    </lineage>
</organism>